<evidence type="ECO:0000256" key="3">
    <source>
        <dbReference type="ARBA" id="ARBA00022448"/>
    </source>
</evidence>
<feature type="transmembrane region" description="Helical" evidence="9">
    <location>
        <begin position="118"/>
        <end position="141"/>
    </location>
</feature>
<comment type="similarity">
    <text evidence="2">Belongs to the autoinducer-2 exporter (AI-2E) (TC 2.A.86) family.</text>
</comment>
<comment type="subcellular location">
    <subcellularLocation>
        <location evidence="1">Cell membrane</location>
        <topology evidence="1">Multi-pass membrane protein</topology>
    </subcellularLocation>
</comment>
<feature type="transmembrane region" description="Helical" evidence="9">
    <location>
        <begin position="91"/>
        <end position="111"/>
    </location>
</feature>
<feature type="region of interest" description="Disordered" evidence="8">
    <location>
        <begin position="23"/>
        <end position="42"/>
    </location>
</feature>
<evidence type="ECO:0000256" key="4">
    <source>
        <dbReference type="ARBA" id="ARBA00022475"/>
    </source>
</evidence>
<dbReference type="Proteomes" id="UP000247591">
    <property type="component" value="Unassembled WGS sequence"/>
</dbReference>
<dbReference type="AlphaFoldDB" id="A0A318RF58"/>
<evidence type="ECO:0000256" key="8">
    <source>
        <dbReference type="SAM" id="MobiDB-lite"/>
    </source>
</evidence>
<name>A0A318RF58_WILLI</name>
<protein>
    <submittedName>
        <fullName evidence="10">Putative PurR-regulated permease PerM</fullName>
    </submittedName>
</protein>
<dbReference type="GO" id="GO:0005886">
    <property type="term" value="C:plasma membrane"/>
    <property type="evidence" value="ECO:0007669"/>
    <property type="project" value="UniProtKB-SubCell"/>
</dbReference>
<dbReference type="InterPro" id="IPR002549">
    <property type="entry name" value="AI-2E-like"/>
</dbReference>
<feature type="transmembrane region" description="Helical" evidence="9">
    <location>
        <begin position="266"/>
        <end position="285"/>
    </location>
</feature>
<keyword evidence="4" id="KW-1003">Cell membrane</keyword>
<evidence type="ECO:0000256" key="7">
    <source>
        <dbReference type="ARBA" id="ARBA00023136"/>
    </source>
</evidence>
<dbReference type="GO" id="GO:0055085">
    <property type="term" value="P:transmembrane transport"/>
    <property type="evidence" value="ECO:0007669"/>
    <property type="project" value="TreeGrafter"/>
</dbReference>
<proteinExistence type="inferred from homology"/>
<keyword evidence="5 9" id="KW-0812">Transmembrane</keyword>
<dbReference type="Pfam" id="PF01594">
    <property type="entry name" value="AI-2E_transport"/>
    <property type="match status" value="1"/>
</dbReference>
<feature type="transmembrane region" description="Helical" evidence="9">
    <location>
        <begin position="322"/>
        <end position="339"/>
    </location>
</feature>
<feature type="transmembrane region" description="Helical" evidence="9">
    <location>
        <begin position="291"/>
        <end position="315"/>
    </location>
</feature>
<gene>
    <name evidence="10" type="ORF">DFR67_11921</name>
</gene>
<sequence length="427" mass="44546">MPGEDVEGDEACGVCDHQAMAKTSADEPAKGSSGDEEKDVVSSVPAALTPNRGNVIGQGTQWLAKHSLRLILIAGGAWVLAWIVGKTWVMLLPILLAIIVCTVLWPPVGWLRRKGMNAAAATVVVLLLAIGVVGGIISAIAPSVVDQSGDLAAQATDGVEKIQEWLHGPPFNFSDDQLDNAVNAITSRIQDSSTTIASGVFTGVTAATSVLITLFTVLFLTFFFLKDGPKFVPWLRRTSGAPAAEHLAEVLTRIWSTLGGFIRTQALVSAIDAVLIGLGLVILGVPLAYALAIITFFGGFIPIVGAFVAGALAVLVALVGNGPWTALIVLGIIVAVQQLEGNVLQPWLQSRSMNLHAAIVLLAVTGGGTLFGIIGAFLAVPVAAVVAVILRYLNEQIAIRAGERVVADDEDDDLVVPDDGVARPEQA</sequence>
<dbReference type="EMBL" id="QJSP01000019">
    <property type="protein sequence ID" value="PYE12916.1"/>
    <property type="molecule type" value="Genomic_DNA"/>
</dbReference>
<dbReference type="PANTHER" id="PTHR21716:SF53">
    <property type="entry name" value="PERMEASE PERM-RELATED"/>
    <property type="match status" value="1"/>
</dbReference>
<feature type="compositionally biased region" description="Basic and acidic residues" evidence="8">
    <location>
        <begin position="24"/>
        <end position="35"/>
    </location>
</feature>
<evidence type="ECO:0000313" key="11">
    <source>
        <dbReference type="Proteomes" id="UP000247591"/>
    </source>
</evidence>
<organism evidence="10 11">
    <name type="scientific">Williamsia limnetica</name>
    <dbReference type="NCBI Taxonomy" id="882452"/>
    <lineage>
        <taxon>Bacteria</taxon>
        <taxon>Bacillati</taxon>
        <taxon>Actinomycetota</taxon>
        <taxon>Actinomycetes</taxon>
        <taxon>Mycobacteriales</taxon>
        <taxon>Nocardiaceae</taxon>
        <taxon>Williamsia</taxon>
    </lineage>
</organism>
<evidence type="ECO:0000256" key="5">
    <source>
        <dbReference type="ARBA" id="ARBA00022692"/>
    </source>
</evidence>
<keyword evidence="11" id="KW-1185">Reference proteome</keyword>
<keyword evidence="3" id="KW-0813">Transport</keyword>
<evidence type="ECO:0000256" key="9">
    <source>
        <dbReference type="SAM" id="Phobius"/>
    </source>
</evidence>
<keyword evidence="6 9" id="KW-1133">Transmembrane helix</keyword>
<dbReference type="PANTHER" id="PTHR21716">
    <property type="entry name" value="TRANSMEMBRANE PROTEIN"/>
    <property type="match status" value="1"/>
</dbReference>
<evidence type="ECO:0000256" key="6">
    <source>
        <dbReference type="ARBA" id="ARBA00022989"/>
    </source>
</evidence>
<feature type="transmembrane region" description="Helical" evidence="9">
    <location>
        <begin position="359"/>
        <end position="390"/>
    </location>
</feature>
<feature type="transmembrane region" description="Helical" evidence="9">
    <location>
        <begin position="68"/>
        <end position="85"/>
    </location>
</feature>
<keyword evidence="7 9" id="KW-0472">Membrane</keyword>
<feature type="transmembrane region" description="Helical" evidence="9">
    <location>
        <begin position="200"/>
        <end position="225"/>
    </location>
</feature>
<comment type="caution">
    <text evidence="10">The sequence shown here is derived from an EMBL/GenBank/DDBJ whole genome shotgun (WGS) entry which is preliminary data.</text>
</comment>
<evidence type="ECO:0000256" key="2">
    <source>
        <dbReference type="ARBA" id="ARBA00009773"/>
    </source>
</evidence>
<accession>A0A318RF58</accession>
<reference evidence="10 11" key="1">
    <citation type="submission" date="2018-06" db="EMBL/GenBank/DDBJ databases">
        <title>Genomic Encyclopedia of Type Strains, Phase IV (KMG-IV): sequencing the most valuable type-strain genomes for metagenomic binning, comparative biology and taxonomic classification.</title>
        <authorList>
            <person name="Goeker M."/>
        </authorList>
    </citation>
    <scope>NUCLEOTIDE SEQUENCE [LARGE SCALE GENOMIC DNA]</scope>
    <source>
        <strain evidence="10 11">DSM 45521</strain>
    </source>
</reference>
<evidence type="ECO:0000313" key="10">
    <source>
        <dbReference type="EMBL" id="PYE12916.1"/>
    </source>
</evidence>
<evidence type="ECO:0000256" key="1">
    <source>
        <dbReference type="ARBA" id="ARBA00004651"/>
    </source>
</evidence>